<keyword evidence="2" id="KW-1185">Reference proteome</keyword>
<dbReference type="EMBL" id="JABAIK010000002">
    <property type="protein sequence ID" value="NLS11962.1"/>
    <property type="molecule type" value="Genomic_DNA"/>
</dbReference>
<proteinExistence type="predicted"/>
<gene>
    <name evidence="1" type="ORF">HGP28_03535</name>
</gene>
<dbReference type="AlphaFoldDB" id="A0A7X8YG35"/>
<dbReference type="RefSeq" id="WP_168835052.1">
    <property type="nucleotide sequence ID" value="NZ_JABAIK010000002.1"/>
</dbReference>
<reference evidence="1 2" key="1">
    <citation type="submission" date="2020-04" db="EMBL/GenBank/DDBJ databases">
        <title>Vibrio sp. SM6, a novel species isolated from seawater.</title>
        <authorList>
            <person name="Wang X."/>
        </authorList>
    </citation>
    <scope>NUCLEOTIDE SEQUENCE [LARGE SCALE GENOMIC DNA]</scope>
    <source>
        <strain evidence="1 2">SM6</strain>
    </source>
</reference>
<comment type="caution">
    <text evidence="1">The sequence shown here is derived from an EMBL/GenBank/DDBJ whole genome shotgun (WGS) entry which is preliminary data.</text>
</comment>
<evidence type="ECO:0000313" key="2">
    <source>
        <dbReference type="Proteomes" id="UP000535589"/>
    </source>
</evidence>
<sequence>MTPQSLLLNLAKTYDFTPMIRRLSDPSSRAVARPWLAMELGPELAQVLDCELVGYHLPYQQQQQQQQQQQYFRYDVKSNQVRECEKRLASKADIQLNYPLKPCRPRYFECHYLHYTKGDRASIWHKWHQDMARVCALRQAMQTEVHLLTALWGSITPAECEHFKYVDNTHHAAYALDTTVYGSSQVSRLLQVEKSTEPRLWLIAV</sequence>
<protein>
    <submittedName>
        <fullName evidence="1">Uncharacterized protein</fullName>
    </submittedName>
</protein>
<accession>A0A7X8YG35</accession>
<dbReference type="Proteomes" id="UP000535589">
    <property type="component" value="Unassembled WGS sequence"/>
</dbReference>
<evidence type="ECO:0000313" key="1">
    <source>
        <dbReference type="EMBL" id="NLS11962.1"/>
    </source>
</evidence>
<organism evidence="1 2">
    <name type="scientific">Vibrio agarilyticus</name>
    <dbReference type="NCBI Taxonomy" id="2726741"/>
    <lineage>
        <taxon>Bacteria</taxon>
        <taxon>Pseudomonadati</taxon>
        <taxon>Pseudomonadota</taxon>
        <taxon>Gammaproteobacteria</taxon>
        <taxon>Vibrionales</taxon>
        <taxon>Vibrionaceae</taxon>
        <taxon>Vibrio</taxon>
    </lineage>
</organism>
<name>A0A7X8YG35_9VIBR</name>